<sequence>VPESQANFVWLRLGERTMEFAQGCEQAGVVIRPFAGEGVRVTIGETEANDIFLKVAEGFHKQL</sequence>
<organism evidence="1 2">
    <name type="scientific">Actinospica durhamensis</name>
    <dbReference type="NCBI Taxonomy" id="1508375"/>
    <lineage>
        <taxon>Bacteria</taxon>
        <taxon>Bacillati</taxon>
        <taxon>Actinomycetota</taxon>
        <taxon>Actinomycetes</taxon>
        <taxon>Catenulisporales</taxon>
        <taxon>Actinospicaceae</taxon>
        <taxon>Actinospica</taxon>
    </lineage>
</organism>
<evidence type="ECO:0000313" key="2">
    <source>
        <dbReference type="Proteomes" id="UP000675781"/>
    </source>
</evidence>
<gene>
    <name evidence="1" type="ORF">KDL01_42595</name>
</gene>
<dbReference type="Gene3D" id="3.90.1150.10">
    <property type="entry name" value="Aspartate Aminotransferase, domain 1"/>
    <property type="match status" value="1"/>
</dbReference>
<proteinExistence type="predicted"/>
<name>A0A941ITM7_9ACTN</name>
<dbReference type="AlphaFoldDB" id="A0A941ITM7"/>
<dbReference type="SUPFAM" id="SSF53383">
    <property type="entry name" value="PLP-dependent transferases"/>
    <property type="match status" value="1"/>
</dbReference>
<keyword evidence="1" id="KW-0808">Transferase</keyword>
<dbReference type="Proteomes" id="UP000675781">
    <property type="component" value="Unassembled WGS sequence"/>
</dbReference>
<keyword evidence="1" id="KW-0032">Aminotransferase</keyword>
<dbReference type="InterPro" id="IPR015424">
    <property type="entry name" value="PyrdxlP-dep_Trfase"/>
</dbReference>
<evidence type="ECO:0000313" key="1">
    <source>
        <dbReference type="EMBL" id="MBR7839999.1"/>
    </source>
</evidence>
<dbReference type="EMBL" id="JAGSOG010000859">
    <property type="protein sequence ID" value="MBR7839999.1"/>
    <property type="molecule type" value="Genomic_DNA"/>
</dbReference>
<dbReference type="InterPro" id="IPR015422">
    <property type="entry name" value="PyrdxlP-dep_Trfase_small"/>
</dbReference>
<feature type="non-terminal residue" evidence="1">
    <location>
        <position position="1"/>
    </location>
</feature>
<accession>A0A941ITM7</accession>
<protein>
    <submittedName>
        <fullName evidence="1">Aminotransferase</fullName>
    </submittedName>
</protein>
<comment type="caution">
    <text evidence="1">The sequence shown here is derived from an EMBL/GenBank/DDBJ whole genome shotgun (WGS) entry which is preliminary data.</text>
</comment>
<dbReference type="GO" id="GO:0008483">
    <property type="term" value="F:transaminase activity"/>
    <property type="evidence" value="ECO:0007669"/>
    <property type="project" value="UniProtKB-KW"/>
</dbReference>
<reference evidence="1" key="1">
    <citation type="submission" date="2021-04" db="EMBL/GenBank/DDBJ databases">
        <title>Genome based classification of Actinospica acidithermotolerans sp. nov., an actinobacterium isolated from an Indonesian hot spring.</title>
        <authorList>
            <person name="Kusuma A.B."/>
            <person name="Putra K.E."/>
            <person name="Nafisah S."/>
            <person name="Loh J."/>
            <person name="Nouioui I."/>
            <person name="Goodfellow M."/>
        </authorList>
    </citation>
    <scope>NUCLEOTIDE SEQUENCE</scope>
    <source>
        <strain evidence="1">CSCA 57</strain>
    </source>
</reference>
<keyword evidence="2" id="KW-1185">Reference proteome</keyword>